<dbReference type="Pfam" id="PF08279">
    <property type="entry name" value="HTH_11"/>
    <property type="match status" value="1"/>
</dbReference>
<gene>
    <name evidence="3" type="ORF">SAMN05443636_2457</name>
</gene>
<sequence>MTGEDRDRDGGSVGVPTTRRALLDALADGPVSGPALAERLGVSRAAVWNHVEALRDAGLVVESTDDGYVLADASGYSAEAIAFGLDAPFAVEYHDSVASTNDRARDLAAAGADDIAVVADEQTSGRGRLDREWCSPPGGIWLSLLVRPDVPPAHAPAYTLAMAVAVTQACREAGVDARIKWPNDVLVGGDAPDSAEDTERGGRKLCGILTEMEGEADRVSWLAIGTGLNANIRPDDLPPSADATSLLAERGEPVDRRLLVQRVLEEFDDLRDDLRGAVSAWEEHADTVGQRVRVETPSGVVEGEAIGIEFPGALLVDTGEETTRVTAGDCEHLRPVTR</sequence>
<keyword evidence="1 3" id="KW-0436">Ligase</keyword>
<name>A0A1M5SIA4_9EURY</name>
<organism evidence="3 4">
    <name type="scientific">Halobaculum gomorrense</name>
    <dbReference type="NCBI Taxonomy" id="43928"/>
    <lineage>
        <taxon>Archaea</taxon>
        <taxon>Methanobacteriati</taxon>
        <taxon>Methanobacteriota</taxon>
        <taxon>Stenosarchaea group</taxon>
        <taxon>Halobacteria</taxon>
        <taxon>Halobacteriales</taxon>
        <taxon>Haloferacaceae</taxon>
        <taxon>Halobaculum</taxon>
    </lineage>
</organism>
<dbReference type="InterPro" id="IPR013196">
    <property type="entry name" value="HTH_11"/>
</dbReference>
<dbReference type="GO" id="GO:0004077">
    <property type="term" value="F:biotin--[biotin carboxyl-carrier protein] ligase activity"/>
    <property type="evidence" value="ECO:0007669"/>
    <property type="project" value="InterPro"/>
</dbReference>
<reference evidence="3 4" key="1">
    <citation type="submission" date="2016-11" db="EMBL/GenBank/DDBJ databases">
        <authorList>
            <person name="Jaros S."/>
            <person name="Januszkiewicz K."/>
            <person name="Wedrychowicz H."/>
        </authorList>
    </citation>
    <scope>NUCLEOTIDE SEQUENCE [LARGE SCALE GENOMIC DNA]</scope>
    <source>
        <strain evidence="3 4">DSM 9297</strain>
    </source>
</reference>
<dbReference type="InterPro" id="IPR004408">
    <property type="entry name" value="Biotin_CoA_COase_ligase"/>
</dbReference>
<protein>
    <submittedName>
        <fullName evidence="3">BirA family transcriptional regulator, biotin operon repressor / biotin-[acetyl-CoA-carboxylase] ligase</fullName>
    </submittedName>
</protein>
<dbReference type="InterPro" id="IPR045864">
    <property type="entry name" value="aa-tRNA-synth_II/BPL/LPL"/>
</dbReference>
<dbReference type="InterPro" id="IPR036390">
    <property type="entry name" value="WH_DNA-bd_sf"/>
</dbReference>
<accession>A0A1M5SIA4</accession>
<dbReference type="NCBIfam" id="TIGR00121">
    <property type="entry name" value="birA_ligase"/>
    <property type="match status" value="1"/>
</dbReference>
<dbReference type="Proteomes" id="UP000184357">
    <property type="component" value="Unassembled WGS sequence"/>
</dbReference>
<dbReference type="GO" id="GO:0005737">
    <property type="term" value="C:cytoplasm"/>
    <property type="evidence" value="ECO:0007669"/>
    <property type="project" value="TreeGrafter"/>
</dbReference>
<dbReference type="GO" id="GO:0006355">
    <property type="term" value="P:regulation of DNA-templated transcription"/>
    <property type="evidence" value="ECO:0007669"/>
    <property type="project" value="InterPro"/>
</dbReference>
<dbReference type="Gene3D" id="1.10.10.10">
    <property type="entry name" value="Winged helix-like DNA-binding domain superfamily/Winged helix DNA-binding domain"/>
    <property type="match status" value="1"/>
</dbReference>
<dbReference type="InterPro" id="IPR011991">
    <property type="entry name" value="ArsR-like_HTH"/>
</dbReference>
<feature type="domain" description="BPL/LPL catalytic" evidence="2">
    <location>
        <begin position="76"/>
        <end position="275"/>
    </location>
</feature>
<evidence type="ECO:0000256" key="1">
    <source>
        <dbReference type="ARBA" id="ARBA00022598"/>
    </source>
</evidence>
<evidence type="ECO:0000313" key="3">
    <source>
        <dbReference type="EMBL" id="SHH37623.1"/>
    </source>
</evidence>
<dbReference type="PANTHER" id="PTHR12835:SF5">
    <property type="entry name" value="BIOTIN--PROTEIN LIGASE"/>
    <property type="match status" value="1"/>
</dbReference>
<keyword evidence="4" id="KW-1185">Reference proteome</keyword>
<dbReference type="RefSeq" id="WP_073309957.1">
    <property type="nucleotide sequence ID" value="NZ_FQWV01000006.1"/>
</dbReference>
<dbReference type="Pfam" id="PF03099">
    <property type="entry name" value="BPL_LplA_LipB"/>
    <property type="match status" value="1"/>
</dbReference>
<dbReference type="SUPFAM" id="SSF46785">
    <property type="entry name" value="Winged helix' DNA-binding domain"/>
    <property type="match status" value="1"/>
</dbReference>
<dbReference type="PANTHER" id="PTHR12835">
    <property type="entry name" value="BIOTIN PROTEIN LIGASE"/>
    <property type="match status" value="1"/>
</dbReference>
<dbReference type="PROSITE" id="PS51733">
    <property type="entry name" value="BPL_LPL_CATALYTIC"/>
    <property type="match status" value="1"/>
</dbReference>
<dbReference type="InterPro" id="IPR036388">
    <property type="entry name" value="WH-like_DNA-bd_sf"/>
</dbReference>
<evidence type="ECO:0000259" key="2">
    <source>
        <dbReference type="PROSITE" id="PS51733"/>
    </source>
</evidence>
<proteinExistence type="inferred from homology"/>
<dbReference type="CDD" id="cd16442">
    <property type="entry name" value="BPL"/>
    <property type="match status" value="1"/>
</dbReference>
<dbReference type="SUPFAM" id="SSF55681">
    <property type="entry name" value="Class II aaRS and biotin synthetases"/>
    <property type="match status" value="1"/>
</dbReference>
<dbReference type="Gene3D" id="3.30.930.10">
    <property type="entry name" value="Bira Bifunctional Protein, Domain 2"/>
    <property type="match status" value="1"/>
</dbReference>
<dbReference type="CDD" id="cd00090">
    <property type="entry name" value="HTH_ARSR"/>
    <property type="match status" value="1"/>
</dbReference>
<dbReference type="InterPro" id="IPR004143">
    <property type="entry name" value="BPL_LPL_catalytic"/>
</dbReference>
<dbReference type="AlphaFoldDB" id="A0A1M5SIA4"/>
<dbReference type="EMBL" id="FQWV01000006">
    <property type="protein sequence ID" value="SHH37623.1"/>
    <property type="molecule type" value="Genomic_DNA"/>
</dbReference>
<dbReference type="OrthoDB" id="46252at2157"/>
<dbReference type="InterPro" id="IPR030855">
    <property type="entry name" value="Bifunct_BirA"/>
</dbReference>
<dbReference type="HAMAP" id="MF_00978">
    <property type="entry name" value="Bifunct_BirA"/>
    <property type="match status" value="1"/>
</dbReference>
<dbReference type="InterPro" id="IPR003142">
    <property type="entry name" value="BPL_C"/>
</dbReference>
<dbReference type="STRING" id="43928.SAMN05443636_2457"/>
<dbReference type="Gene3D" id="2.30.30.100">
    <property type="match status" value="1"/>
</dbReference>
<dbReference type="Pfam" id="PF02237">
    <property type="entry name" value="BPL_C"/>
    <property type="match status" value="1"/>
</dbReference>
<evidence type="ECO:0000313" key="4">
    <source>
        <dbReference type="Proteomes" id="UP000184357"/>
    </source>
</evidence>